<dbReference type="Pfam" id="PF07705">
    <property type="entry name" value="CARDB"/>
    <property type="match status" value="1"/>
</dbReference>
<organism evidence="4">
    <name type="scientific">Lentimicrobium saccharophilum</name>
    <dbReference type="NCBI Taxonomy" id="1678841"/>
    <lineage>
        <taxon>Bacteria</taxon>
        <taxon>Pseudomonadati</taxon>
        <taxon>Bacteroidota</taxon>
        <taxon>Bacteroidia</taxon>
        <taxon>Bacteroidales</taxon>
        <taxon>Lentimicrobiaceae</taxon>
        <taxon>Lentimicrobium</taxon>
    </lineage>
</organism>
<evidence type="ECO:0000259" key="2">
    <source>
        <dbReference type="Pfam" id="PF07705"/>
    </source>
</evidence>
<keyword evidence="5" id="KW-1185">Reference proteome</keyword>
<dbReference type="Gene3D" id="2.60.40.10">
    <property type="entry name" value="Immunoglobulins"/>
    <property type="match status" value="3"/>
</dbReference>
<dbReference type="InterPro" id="IPR013784">
    <property type="entry name" value="Carb-bd-like_fold"/>
</dbReference>
<dbReference type="GO" id="GO:0030246">
    <property type="term" value="F:carbohydrate binding"/>
    <property type="evidence" value="ECO:0007669"/>
    <property type="project" value="InterPro"/>
</dbReference>
<dbReference type="Pfam" id="PF13620">
    <property type="entry name" value="CarboxypepD_reg"/>
    <property type="match status" value="2"/>
</dbReference>
<proteinExistence type="predicted"/>
<feature type="domain" description="Secretion system C-terminal sorting" evidence="3">
    <location>
        <begin position="1445"/>
        <end position="1513"/>
    </location>
</feature>
<dbReference type="InterPro" id="IPR035914">
    <property type="entry name" value="Sperma_CUB_dom_sf"/>
</dbReference>
<feature type="chain" id="PRO_5006633535" evidence="1">
    <location>
        <begin position="22"/>
        <end position="1514"/>
    </location>
</feature>
<accession>A0A0S7C2N4</accession>
<dbReference type="SUPFAM" id="SSF49854">
    <property type="entry name" value="Spermadhesin, CUB domain"/>
    <property type="match status" value="1"/>
</dbReference>
<reference evidence="4" key="1">
    <citation type="journal article" date="2015" name="Genome Announc.">
        <title>Draft Genome Sequence of Bacteroidales Strain TBC1, a Novel Isolate from a Methanogenic Wastewater Treatment System.</title>
        <authorList>
            <person name="Tourlousse D.M."/>
            <person name="Matsuura N."/>
            <person name="Sun L."/>
            <person name="Toyonaga M."/>
            <person name="Kuroda K."/>
            <person name="Ohashi A."/>
            <person name="Cruz R."/>
            <person name="Yamaguchi T."/>
            <person name="Sekiguchi Y."/>
        </authorList>
    </citation>
    <scope>NUCLEOTIDE SEQUENCE [LARGE SCALE GENOMIC DNA]</scope>
    <source>
        <strain evidence="4">TBC1</strain>
    </source>
</reference>
<dbReference type="Gene3D" id="2.60.40.1120">
    <property type="entry name" value="Carboxypeptidase-like, regulatory domain"/>
    <property type="match status" value="2"/>
</dbReference>
<evidence type="ECO:0000256" key="1">
    <source>
        <dbReference type="SAM" id="SignalP"/>
    </source>
</evidence>
<dbReference type="SUPFAM" id="SSF49464">
    <property type="entry name" value="Carboxypeptidase regulatory domain-like"/>
    <property type="match status" value="1"/>
</dbReference>
<keyword evidence="1" id="KW-0732">Signal</keyword>
<evidence type="ECO:0000313" key="4">
    <source>
        <dbReference type="EMBL" id="GAP44052.1"/>
    </source>
</evidence>
<gene>
    <name evidence="4" type="ORF">TBC1_112213</name>
</gene>
<sequence>MRKFTLSLTLAAFMLSMLSLSGYGQQAIFGKSSHPVRNASTRNGGVIYDQLFPLGWNYLVSQQFTDPGNVNNTSIAADDFTVPEGESWDIRYIDVAGQYFQWTGVPVTAFNIYFYADNNGVPGTAIHSFENFTDYNEILLDEENYSYKYEFMLPAVIPFTSGVYWVGVQAVADYNVSNQWGWYNHGGTTIGNEYHWKNPGDGFGTGNTDWTAASMMSWSDFNLAFSLYGDGLDNDLSLTAIIQPNTSATLTATEQIVVSLKNEGNAVETGFDVSYSINGGTPVVESAAAMTLAPNEIGQYTFTTTADLSAAGLYEITASVTQAGDPVAGNNTASKTVYNLGTVYPMPSTGTQTITSCGATFTDAGGLDGDIGMNDDAVTTIYPANAGDRVRLTFLEFNASYGGFTIYDGATTDAPVIGSWMGTDGPGIITALNSDGALTIHFMGPGWETTSGWVAFISCVTPVEDDFAIQDLHSSLSTVFQNSTTELSAKIQNYGSMAQEKTVTFKANGVVIGTQPTGMLNPADTVRVSIPWTPAEVGDYTIEASVPEDDGAEPDNALSFDTYVYAFDAFFEDFETGNFPPENWINGVYWGSGYYGYSGNSSAMSMVPAGYADTLVTTRLDISENASFSFYAVSSMWWPGNLSILWKEEGTSEWIYIQNPALNIMQFTRYEVDMSAFAGQTGRIGFMVNVSDPYAFSGQVTLDYILGQNISVHFDEFDLKVTAFSGNNLYRLGEASDFTLTIRNSGLETVPANDYRVKLLRGTENPTEVFSVSGLEIAYGQELTYDLSYTFAEIGEYEIYAEIEYLQDQYMDNNLSAVLMLSGIPAASEVVRVGESIGYTTYAGPIDLSFNHSLYETLYLNDEIENEGVIFGIAYDYSFLLPETDVPVRIWIGSTTMEELPEWIPAGELELVFDGHLNFIPGEQTIYIPFQTPFNYNDTSMNLVVMVEKIDDHTNINQGFSTYSGMVSSSKYTAGYTNPPDPYSPPGAGTSNINPVISFVFNGNLGAAAGTVTDPDGAPIEGASVTVEQLNIVTHTDADGMYELPYIPAGTYPATADKFGFTAVTHPLQVTLSNTTTLDFVMGELALVNISGTVSGIDNPGTGIENAAITLSGYNTYSAMTGTNGEFLLENVYSQNTYQISISADGYATYTAPVVVTDSDIDLGEIVLSEAMLIPYLVSAEPVTGSMEVTWNTPTSAAQHTLVFEDGIHEQGWAGETGEEVWLGNYIPFEEPATITGFDIYWAKYSPLTTAQPMRLDIFDEDYNLIVSSGEFMSGLDAWIHVPVPNITLEGDHYAMVYWNGTPAQSSYLGWDSSNVVTEYARYKYPGGDIAPLSGIVGGMGTFLIRPQVMTDATSQMQGRALTGYNISFGRLTDIANAATWPLLNAETLDVTTFNDTTWPPDENDMYVYAVTAFYTTGESAFSFSNVINYVGVGTGIVETGSVVIYPNPASESVTISNCNGANVLLFTMDGSLKLQARITGDSHRLNLNNVASGTYLLVIQTGDGIKQQKLIVK</sequence>
<dbReference type="STRING" id="1678841.TBC1_112213"/>
<feature type="signal peptide" evidence="1">
    <location>
        <begin position="1"/>
        <end position="21"/>
    </location>
</feature>
<dbReference type="Gene3D" id="2.60.120.290">
    <property type="entry name" value="Spermadhesin, CUB domain"/>
    <property type="match status" value="1"/>
</dbReference>
<dbReference type="InterPro" id="IPR011635">
    <property type="entry name" value="CARDB"/>
</dbReference>
<name>A0A0S7C2N4_9BACT</name>
<dbReference type="InterPro" id="IPR026444">
    <property type="entry name" value="Secre_tail"/>
</dbReference>
<dbReference type="Pfam" id="PF18962">
    <property type="entry name" value="Por_Secre_tail"/>
    <property type="match status" value="1"/>
</dbReference>
<dbReference type="InterPro" id="IPR008969">
    <property type="entry name" value="CarboxyPept-like_regulatory"/>
</dbReference>
<dbReference type="NCBIfam" id="TIGR04183">
    <property type="entry name" value="Por_Secre_tail"/>
    <property type="match status" value="1"/>
</dbReference>
<dbReference type="RefSeq" id="WP_082189573.1">
    <property type="nucleotide sequence ID" value="NZ_DF968182.1"/>
</dbReference>
<dbReference type="InterPro" id="IPR013783">
    <property type="entry name" value="Ig-like_fold"/>
</dbReference>
<dbReference type="EMBL" id="DF968182">
    <property type="protein sequence ID" value="GAP44052.1"/>
    <property type="molecule type" value="Genomic_DNA"/>
</dbReference>
<dbReference type="Proteomes" id="UP000053091">
    <property type="component" value="Unassembled WGS sequence"/>
</dbReference>
<dbReference type="SUPFAM" id="SSF49452">
    <property type="entry name" value="Starch-binding domain-like"/>
    <property type="match status" value="1"/>
</dbReference>
<evidence type="ECO:0000259" key="3">
    <source>
        <dbReference type="Pfam" id="PF18962"/>
    </source>
</evidence>
<dbReference type="OrthoDB" id="831176at2"/>
<protein>
    <submittedName>
        <fullName evidence="4">Protein containing Por secretion system C-terminal sorting domain</fullName>
    </submittedName>
</protein>
<feature type="domain" description="CARDB" evidence="2">
    <location>
        <begin position="466"/>
        <end position="549"/>
    </location>
</feature>
<evidence type="ECO:0000313" key="5">
    <source>
        <dbReference type="Proteomes" id="UP000053091"/>
    </source>
</evidence>